<feature type="region of interest" description="Disordered" evidence="3">
    <location>
        <begin position="273"/>
        <end position="301"/>
    </location>
</feature>
<dbReference type="GO" id="GO:0051879">
    <property type="term" value="F:Hsp90 protein binding"/>
    <property type="evidence" value="ECO:0007669"/>
    <property type="project" value="TreeGrafter"/>
</dbReference>
<dbReference type="SUPFAM" id="SSF48371">
    <property type="entry name" value="ARM repeat"/>
    <property type="match status" value="1"/>
</dbReference>
<evidence type="ECO:0000256" key="2">
    <source>
        <dbReference type="ARBA" id="ARBA00022803"/>
    </source>
</evidence>
<reference evidence="4 5" key="1">
    <citation type="journal article" date="2021" name="Sci. Rep.">
        <title>Genome sequencing of the multicellular alga Astrephomene provides insights into convergent evolution of germ-soma differentiation.</title>
        <authorList>
            <person name="Yamashita S."/>
            <person name="Yamamoto K."/>
            <person name="Matsuzaki R."/>
            <person name="Suzuki S."/>
            <person name="Yamaguchi H."/>
            <person name="Hirooka S."/>
            <person name="Minakuchi Y."/>
            <person name="Miyagishima S."/>
            <person name="Kawachi M."/>
            <person name="Toyoda A."/>
            <person name="Nozaki H."/>
        </authorList>
    </citation>
    <scope>NUCLEOTIDE SEQUENCE [LARGE SCALE GENOMIC DNA]</scope>
    <source>
        <strain evidence="4 5">NIES-4017</strain>
    </source>
</reference>
<feature type="compositionally biased region" description="Low complexity" evidence="3">
    <location>
        <begin position="284"/>
        <end position="298"/>
    </location>
</feature>
<dbReference type="InterPro" id="IPR011990">
    <property type="entry name" value="TPR-like_helical_dom_sf"/>
</dbReference>
<keyword evidence="1" id="KW-0677">Repeat</keyword>
<dbReference type="PANTHER" id="PTHR22904:SF523">
    <property type="entry name" value="STRESS-INDUCED-PHOSPHOPROTEIN 1"/>
    <property type="match status" value="1"/>
</dbReference>
<gene>
    <name evidence="4" type="ORF">Agub_g7052</name>
</gene>
<dbReference type="Gene3D" id="1.25.10.10">
    <property type="entry name" value="Leucine-rich Repeat Variant"/>
    <property type="match status" value="1"/>
</dbReference>
<sequence length="489" mass="52962">MQPQPEGGDSLAPDAGFEDFLKAALQDIPPDIADQLKTGLLKRYNKPPLEELELCLGRNVPLQKARQILFAPEEEDMRLYPALIAMPPPGAPDNHPQRSVQVCALASLYLVHSRSWERVRPFIEAGGLRQLVTALSHPNPYLASQAMSALLHLTDEEAVFPWHDPPAAADGRGPREGPYALVWRRMYDLSRGGLLISQLLAHRRTPPAFPGAPDMALRLLAFYLSWLRKHFTQDGRLSLSQGLLDLLQRWGQDPAAGQEERQLAEQLHRDFSRFPPAQEPPAAAPTAGAAAGEDASAGNREQQQTYLGGLSGGEEDDGYEVRVVSERTEVNSGPSRDNEAEVLKEQGNAAFRRGDFTSAIHLYSAALDVPVPAEGPRILSEGPRRAAYHANRAAAYMGRAAAAGQLLREGESDTAGHLEGLDLGSHDAVSRHFQAAIIDCDMALDLDPVGAAAAKTCLRKCRALRRLGRVEEAAAAARAALAKHDSSGG</sequence>
<organism evidence="4 5">
    <name type="scientific">Astrephomene gubernaculifera</name>
    <dbReference type="NCBI Taxonomy" id="47775"/>
    <lineage>
        <taxon>Eukaryota</taxon>
        <taxon>Viridiplantae</taxon>
        <taxon>Chlorophyta</taxon>
        <taxon>core chlorophytes</taxon>
        <taxon>Chlorophyceae</taxon>
        <taxon>CS clade</taxon>
        <taxon>Chlamydomonadales</taxon>
        <taxon>Astrephomenaceae</taxon>
        <taxon>Astrephomene</taxon>
    </lineage>
</organism>
<dbReference type="InterPro" id="IPR011989">
    <property type="entry name" value="ARM-like"/>
</dbReference>
<protein>
    <submittedName>
        <fullName evidence="4">Uncharacterized protein</fullName>
    </submittedName>
</protein>
<comment type="caution">
    <text evidence="4">The sequence shown here is derived from an EMBL/GenBank/DDBJ whole genome shotgun (WGS) entry which is preliminary data.</text>
</comment>
<keyword evidence="5" id="KW-1185">Reference proteome</keyword>
<dbReference type="Proteomes" id="UP001054857">
    <property type="component" value="Unassembled WGS sequence"/>
</dbReference>
<evidence type="ECO:0000313" key="5">
    <source>
        <dbReference type="Proteomes" id="UP001054857"/>
    </source>
</evidence>
<proteinExistence type="predicted"/>
<evidence type="ECO:0000256" key="1">
    <source>
        <dbReference type="ARBA" id="ARBA00022737"/>
    </source>
</evidence>
<dbReference type="PANTHER" id="PTHR22904">
    <property type="entry name" value="TPR REPEAT CONTAINING PROTEIN"/>
    <property type="match status" value="1"/>
</dbReference>
<keyword evidence="2" id="KW-0802">TPR repeat</keyword>
<dbReference type="Gene3D" id="1.25.40.10">
    <property type="entry name" value="Tetratricopeptide repeat domain"/>
    <property type="match status" value="1"/>
</dbReference>
<feature type="non-terminal residue" evidence="4">
    <location>
        <position position="1"/>
    </location>
</feature>
<name>A0AAD3DPX2_9CHLO</name>
<evidence type="ECO:0000313" key="4">
    <source>
        <dbReference type="EMBL" id="GFR45643.1"/>
    </source>
</evidence>
<dbReference type="InterPro" id="IPR016024">
    <property type="entry name" value="ARM-type_fold"/>
</dbReference>
<dbReference type="AlphaFoldDB" id="A0AAD3DPX2"/>
<evidence type="ECO:0000256" key="3">
    <source>
        <dbReference type="SAM" id="MobiDB-lite"/>
    </source>
</evidence>
<accession>A0AAD3DPX2</accession>
<dbReference type="SUPFAM" id="SSF48452">
    <property type="entry name" value="TPR-like"/>
    <property type="match status" value="1"/>
</dbReference>
<dbReference type="EMBL" id="BMAR01000010">
    <property type="protein sequence ID" value="GFR45643.1"/>
    <property type="molecule type" value="Genomic_DNA"/>
</dbReference>